<dbReference type="GO" id="GO:0004519">
    <property type="term" value="F:endonuclease activity"/>
    <property type="evidence" value="ECO:0007669"/>
    <property type="project" value="UniProtKB-KW"/>
</dbReference>
<comment type="caution">
    <text evidence="2">The sequence shown here is derived from an EMBL/GenBank/DDBJ whole genome shotgun (WGS) entry which is preliminary data.</text>
</comment>
<dbReference type="GO" id="GO:0016787">
    <property type="term" value="F:hydrolase activity"/>
    <property type="evidence" value="ECO:0007669"/>
    <property type="project" value="UniProtKB-KW"/>
</dbReference>
<dbReference type="InterPro" id="IPR051916">
    <property type="entry name" value="GPI-anchor_lipid_remodeler"/>
</dbReference>
<evidence type="ECO:0000313" key="2">
    <source>
        <dbReference type="EMBL" id="MDQ0200424.1"/>
    </source>
</evidence>
<accession>A0ABT9XY43</accession>
<evidence type="ECO:0000259" key="1">
    <source>
        <dbReference type="Pfam" id="PF03372"/>
    </source>
</evidence>
<dbReference type="Pfam" id="PF03372">
    <property type="entry name" value="Exo_endo_phos"/>
    <property type="match status" value="1"/>
</dbReference>
<dbReference type="PANTHER" id="PTHR14859">
    <property type="entry name" value="CALCOFLUOR WHITE HYPERSENSITIVE PROTEIN PRECURSOR"/>
    <property type="match status" value="1"/>
</dbReference>
<organism evidence="2 3">
    <name type="scientific">Neobacillus ginsengisoli</name>
    <dbReference type="NCBI Taxonomy" id="904295"/>
    <lineage>
        <taxon>Bacteria</taxon>
        <taxon>Bacillati</taxon>
        <taxon>Bacillota</taxon>
        <taxon>Bacilli</taxon>
        <taxon>Bacillales</taxon>
        <taxon>Bacillaceae</taxon>
        <taxon>Neobacillus</taxon>
    </lineage>
</organism>
<protein>
    <submittedName>
        <fullName evidence="2">Endonuclease/exonuclease/phosphatase family metal-dependent hydrolase</fullName>
    </submittedName>
</protein>
<proteinExistence type="predicted"/>
<name>A0ABT9XY43_9BACI</name>
<dbReference type="PANTHER" id="PTHR14859:SF15">
    <property type="entry name" value="ENDONUCLEASE_EXONUCLEASE_PHOSPHATASE DOMAIN-CONTAINING PROTEIN"/>
    <property type="match status" value="1"/>
</dbReference>
<dbReference type="SUPFAM" id="SSF56219">
    <property type="entry name" value="DNase I-like"/>
    <property type="match status" value="1"/>
</dbReference>
<dbReference type="Proteomes" id="UP001224122">
    <property type="component" value="Unassembled WGS sequence"/>
</dbReference>
<gene>
    <name evidence="2" type="ORF">J2S10_003613</name>
</gene>
<evidence type="ECO:0000313" key="3">
    <source>
        <dbReference type="Proteomes" id="UP001224122"/>
    </source>
</evidence>
<dbReference type="RefSeq" id="WP_307410267.1">
    <property type="nucleotide sequence ID" value="NZ_JAUSTW010000006.1"/>
</dbReference>
<keyword evidence="3" id="KW-1185">Reference proteome</keyword>
<keyword evidence="2" id="KW-0255">Endonuclease</keyword>
<dbReference type="InterPro" id="IPR036691">
    <property type="entry name" value="Endo/exonu/phosph_ase_sf"/>
</dbReference>
<reference evidence="2 3" key="1">
    <citation type="submission" date="2023-07" db="EMBL/GenBank/DDBJ databases">
        <title>Genomic Encyclopedia of Type Strains, Phase IV (KMG-IV): sequencing the most valuable type-strain genomes for metagenomic binning, comparative biology and taxonomic classification.</title>
        <authorList>
            <person name="Goeker M."/>
        </authorList>
    </citation>
    <scope>NUCLEOTIDE SEQUENCE [LARGE SCALE GENOMIC DNA]</scope>
    <source>
        <strain evidence="2 3">DSM 27594</strain>
    </source>
</reference>
<dbReference type="EMBL" id="JAUSTW010000006">
    <property type="protein sequence ID" value="MDQ0200424.1"/>
    <property type="molecule type" value="Genomic_DNA"/>
</dbReference>
<keyword evidence="2" id="KW-0378">Hydrolase</keyword>
<sequence>MDIKVMTYNIHHGKGLDKQTDLHRIADIIEKSKADIIGLNEVDRNFSRRSDYEDQISLLAKQLNMYQGFSPSISLPFKNQANVREYGNALLSRYPIITKKSHSFHLKAGLAEPRSLLEASIQINGKLVRFYVTHLSLNSFLHRKQANFIIHQLDKCSHPMIIMGDWNMRPGSNKWCNITKKFQDVWNLAGNGTGFTYPSKKPRIRLDYLFVSQEVRVVDVELVKILSKASDHLPLKATLSLY</sequence>
<keyword evidence="2" id="KW-0540">Nuclease</keyword>
<feature type="domain" description="Endonuclease/exonuclease/phosphatase" evidence="1">
    <location>
        <begin position="6"/>
        <end position="232"/>
    </location>
</feature>
<dbReference type="Gene3D" id="3.60.10.10">
    <property type="entry name" value="Endonuclease/exonuclease/phosphatase"/>
    <property type="match status" value="1"/>
</dbReference>
<dbReference type="InterPro" id="IPR005135">
    <property type="entry name" value="Endo/exonuclease/phosphatase"/>
</dbReference>